<evidence type="ECO:0000256" key="2">
    <source>
        <dbReference type="ARBA" id="ARBA00022737"/>
    </source>
</evidence>
<keyword evidence="9" id="KW-1185">Reference proteome</keyword>
<keyword evidence="5" id="KW-0804">Transcription</keyword>
<feature type="domain" description="TF-B3" evidence="7">
    <location>
        <begin position="426"/>
        <end position="522"/>
    </location>
</feature>
<evidence type="ECO:0000313" key="9">
    <source>
        <dbReference type="Proteomes" id="UP000029121"/>
    </source>
</evidence>
<gene>
    <name evidence="8" type="ORF">CARUB_v10004562mg</name>
</gene>
<evidence type="ECO:0000259" key="7">
    <source>
        <dbReference type="PROSITE" id="PS50863"/>
    </source>
</evidence>
<evidence type="ECO:0000256" key="4">
    <source>
        <dbReference type="ARBA" id="ARBA00023125"/>
    </source>
</evidence>
<evidence type="ECO:0000256" key="1">
    <source>
        <dbReference type="ARBA" id="ARBA00004123"/>
    </source>
</evidence>
<dbReference type="PROSITE" id="PS50863">
    <property type="entry name" value="B3"/>
    <property type="match status" value="4"/>
</dbReference>
<dbReference type="EMBL" id="KB870811">
    <property type="protein sequence ID" value="EOA16407.1"/>
    <property type="molecule type" value="Genomic_DNA"/>
</dbReference>
<feature type="domain" description="TF-B3" evidence="7">
    <location>
        <begin position="144"/>
        <end position="241"/>
    </location>
</feature>
<comment type="subcellular location">
    <subcellularLocation>
        <location evidence="1">Nucleus</location>
    </subcellularLocation>
</comment>
<keyword evidence="4" id="KW-0238">DNA-binding</keyword>
<name>R0F3W1_9BRAS</name>
<feature type="domain" description="TF-B3" evidence="7">
    <location>
        <begin position="295"/>
        <end position="392"/>
    </location>
</feature>
<dbReference type="Gene3D" id="2.40.330.10">
    <property type="entry name" value="DNA-binding pseudobarrel domain"/>
    <property type="match status" value="4"/>
</dbReference>
<keyword evidence="3" id="KW-0805">Transcription regulation</keyword>
<dbReference type="InterPro" id="IPR039218">
    <property type="entry name" value="REM_fam"/>
</dbReference>
<dbReference type="OrthoDB" id="1109907at2759"/>
<dbReference type="GO" id="GO:0003677">
    <property type="term" value="F:DNA binding"/>
    <property type="evidence" value="ECO:0007669"/>
    <property type="project" value="UniProtKB-KW"/>
</dbReference>
<dbReference type="CDD" id="cd10017">
    <property type="entry name" value="B3_DNA"/>
    <property type="match status" value="4"/>
</dbReference>
<evidence type="ECO:0000256" key="5">
    <source>
        <dbReference type="ARBA" id="ARBA00023163"/>
    </source>
</evidence>
<dbReference type="Proteomes" id="UP000029121">
    <property type="component" value="Unassembled WGS sequence"/>
</dbReference>
<feature type="domain" description="TF-B3" evidence="7">
    <location>
        <begin position="11"/>
        <end position="103"/>
    </location>
</feature>
<keyword evidence="6" id="KW-0539">Nucleus</keyword>
<dbReference type="FunFam" id="2.40.330.10:FF:000009">
    <property type="entry name" value="Transcriptional factor B3 family protein"/>
    <property type="match status" value="1"/>
</dbReference>
<dbReference type="InterPro" id="IPR003340">
    <property type="entry name" value="B3_DNA-bd"/>
</dbReference>
<evidence type="ECO:0000256" key="3">
    <source>
        <dbReference type="ARBA" id="ARBA00023015"/>
    </source>
</evidence>
<dbReference type="KEGG" id="crb:17878198"/>
<evidence type="ECO:0000256" key="6">
    <source>
        <dbReference type="ARBA" id="ARBA00023242"/>
    </source>
</evidence>
<dbReference type="PANTHER" id="PTHR31674:SF96">
    <property type="entry name" value="B3 DOMAIN-CONTAINING PROTEIN REM-LIKE 3-RELATED"/>
    <property type="match status" value="1"/>
</dbReference>
<proteinExistence type="predicted"/>
<reference evidence="9" key="1">
    <citation type="journal article" date="2013" name="Nat. Genet.">
        <title>The Capsella rubella genome and the genomic consequences of rapid mating system evolution.</title>
        <authorList>
            <person name="Slotte T."/>
            <person name="Hazzouri K.M."/>
            <person name="Agren J.A."/>
            <person name="Koenig D."/>
            <person name="Maumus F."/>
            <person name="Guo Y.L."/>
            <person name="Steige K."/>
            <person name="Platts A.E."/>
            <person name="Escobar J.S."/>
            <person name="Newman L.K."/>
            <person name="Wang W."/>
            <person name="Mandakova T."/>
            <person name="Vello E."/>
            <person name="Smith L.M."/>
            <person name="Henz S.R."/>
            <person name="Steffen J."/>
            <person name="Takuno S."/>
            <person name="Brandvain Y."/>
            <person name="Coop G."/>
            <person name="Andolfatto P."/>
            <person name="Hu T.T."/>
            <person name="Blanchette M."/>
            <person name="Clark R.M."/>
            <person name="Quesneville H."/>
            <person name="Nordborg M."/>
            <person name="Gaut B.S."/>
            <person name="Lysak M.A."/>
            <person name="Jenkins J."/>
            <person name="Grimwood J."/>
            <person name="Chapman J."/>
            <person name="Prochnik S."/>
            <person name="Shu S."/>
            <person name="Rokhsar D."/>
            <person name="Schmutz J."/>
            <person name="Weigel D."/>
            <person name="Wright S.I."/>
        </authorList>
    </citation>
    <scope>NUCLEOTIDE SEQUENCE [LARGE SCALE GENOMIC DNA]</scope>
    <source>
        <strain evidence="9">cv. Monte Gargano</strain>
    </source>
</reference>
<dbReference type="Pfam" id="PF02362">
    <property type="entry name" value="B3"/>
    <property type="match status" value="4"/>
</dbReference>
<dbReference type="PANTHER" id="PTHR31674">
    <property type="entry name" value="B3 DOMAIN-CONTAINING PROTEIN REM-LIKE 3-RELATED"/>
    <property type="match status" value="1"/>
</dbReference>
<dbReference type="SUPFAM" id="SSF101936">
    <property type="entry name" value="DNA-binding pseudobarrel domain"/>
    <property type="match status" value="4"/>
</dbReference>
<dbReference type="GO" id="GO:0005634">
    <property type="term" value="C:nucleus"/>
    <property type="evidence" value="ECO:0007669"/>
    <property type="project" value="UniProtKB-SubCell"/>
</dbReference>
<dbReference type="AlphaFoldDB" id="R0F3W1"/>
<protein>
    <recommendedName>
        <fullName evidence="7">TF-B3 domain-containing protein</fullName>
    </recommendedName>
</protein>
<organism evidence="8 9">
    <name type="scientific">Capsella rubella</name>
    <dbReference type="NCBI Taxonomy" id="81985"/>
    <lineage>
        <taxon>Eukaryota</taxon>
        <taxon>Viridiplantae</taxon>
        <taxon>Streptophyta</taxon>
        <taxon>Embryophyta</taxon>
        <taxon>Tracheophyta</taxon>
        <taxon>Spermatophyta</taxon>
        <taxon>Magnoliopsida</taxon>
        <taxon>eudicotyledons</taxon>
        <taxon>Gunneridae</taxon>
        <taxon>Pentapetalae</taxon>
        <taxon>rosids</taxon>
        <taxon>malvids</taxon>
        <taxon>Brassicales</taxon>
        <taxon>Brassicaceae</taxon>
        <taxon>Camelineae</taxon>
        <taxon>Capsella</taxon>
    </lineage>
</organism>
<evidence type="ECO:0000313" key="8">
    <source>
        <dbReference type="EMBL" id="EOA16407.1"/>
    </source>
</evidence>
<dbReference type="InterPro" id="IPR015300">
    <property type="entry name" value="DNA-bd_pseudobarrel_sf"/>
</dbReference>
<dbReference type="SMART" id="SM01019">
    <property type="entry name" value="B3"/>
    <property type="match status" value="4"/>
</dbReference>
<keyword evidence="2" id="KW-0677">Repeat</keyword>
<dbReference type="STRING" id="81985.R0F3W1"/>
<accession>R0F3W1</accession>
<sequence>MADSVLFSSAKPHFFKPILPGFNTSILIPEAFYSNYLEGRQEGNTAELRSDMSEMTWIIKMDGRRLSKGWEKFAEAHNLQVGDILVFRHEGNLLFHVTTFGQSSCEIRYSYSSQKDDKDVKDKTGKVTTVKKTARNECSSVDTDFVVPVTASNQRLDSVCLPRGFTNSSGLSKLCNEMILMDEKGRPSKIKLCYKESTNRFCASRGWRAFCCKNGHQTGCFLRLILVRNGKTPVLRVFPLERDEDNIAKCSKKTNQEVEHESVKEEMKVDSGKLIRDRLVKKDPKSLCSSSHDTSFVVPVTASNQRLDSFNLPKGLTTSSGLSKLCKEIVFMDERGRTSILNLSYDKSSCRFKVRRGWRAFCCRNGHEIGSFLKLILVRNGKTPILRIFPLEKDEGSIGKNSQNIKQEVEHESAKAESLSLSDNSCFVVSVTVSNLREDRLYLPVRLSRSNILKGKFHEINLMNKHGRTWTLSLKYSKCSRKFSISRGWKCFCEANGQKPGCTFLFKLVRNRKAPVLLMTSLDGNTHQSKTGL</sequence>